<accession>A0A2S5A269</accession>
<dbReference type="OrthoDB" id="663527at2"/>
<evidence type="ECO:0008006" key="3">
    <source>
        <dbReference type="Google" id="ProtNLM"/>
    </source>
</evidence>
<dbReference type="Proteomes" id="UP000236893">
    <property type="component" value="Unassembled WGS sequence"/>
</dbReference>
<dbReference type="AlphaFoldDB" id="A0A2S5A269"/>
<organism evidence="1 2">
    <name type="scientific">Solitalea longa</name>
    <dbReference type="NCBI Taxonomy" id="2079460"/>
    <lineage>
        <taxon>Bacteria</taxon>
        <taxon>Pseudomonadati</taxon>
        <taxon>Bacteroidota</taxon>
        <taxon>Sphingobacteriia</taxon>
        <taxon>Sphingobacteriales</taxon>
        <taxon>Sphingobacteriaceae</taxon>
        <taxon>Solitalea</taxon>
    </lineage>
</organism>
<reference evidence="1 2" key="1">
    <citation type="submission" date="2018-01" db="EMBL/GenBank/DDBJ databases">
        <authorList>
            <person name="Gaut B.S."/>
            <person name="Morton B.R."/>
            <person name="Clegg M.T."/>
            <person name="Duvall M.R."/>
        </authorList>
    </citation>
    <scope>NUCLEOTIDE SEQUENCE [LARGE SCALE GENOMIC DNA]</scope>
    <source>
        <strain evidence="1 2">HR-AV</strain>
    </source>
</reference>
<dbReference type="PROSITE" id="PS51257">
    <property type="entry name" value="PROKAR_LIPOPROTEIN"/>
    <property type="match status" value="1"/>
</dbReference>
<protein>
    <recommendedName>
        <fullName evidence="3">Lipoprotein</fullName>
    </recommendedName>
</protein>
<dbReference type="InterPro" id="IPR045607">
    <property type="entry name" value="DUF6452"/>
</dbReference>
<dbReference type="Pfam" id="PF20050">
    <property type="entry name" value="DUF6452"/>
    <property type="match status" value="1"/>
</dbReference>
<sequence>MKFLIKLIFTLAAVGILSCSSDKICSDSTPSPSVAVEFYKDTINKKTGKHDVFKYTLPDTLTVQGVGTDSIVVKPERNLQRVLLPPNIMTDNCTYVFTIYKLNPKSGVREMTKDELKFTYERKSQFVSHECGFKFDFLNTTFEATENRFDSLETLQKDITNEGQTALRIYFK</sequence>
<evidence type="ECO:0000313" key="2">
    <source>
        <dbReference type="Proteomes" id="UP000236893"/>
    </source>
</evidence>
<dbReference type="EMBL" id="PQVF01000007">
    <property type="protein sequence ID" value="POY36362.1"/>
    <property type="molecule type" value="Genomic_DNA"/>
</dbReference>
<dbReference type="RefSeq" id="WP_103789280.1">
    <property type="nucleotide sequence ID" value="NZ_PQVF01000007.1"/>
</dbReference>
<proteinExistence type="predicted"/>
<gene>
    <name evidence="1" type="ORF">C3K47_11485</name>
</gene>
<comment type="caution">
    <text evidence="1">The sequence shown here is derived from an EMBL/GenBank/DDBJ whole genome shotgun (WGS) entry which is preliminary data.</text>
</comment>
<evidence type="ECO:0000313" key="1">
    <source>
        <dbReference type="EMBL" id="POY36362.1"/>
    </source>
</evidence>
<name>A0A2S5A269_9SPHI</name>
<keyword evidence="2" id="KW-1185">Reference proteome</keyword>